<evidence type="ECO:0000256" key="1">
    <source>
        <dbReference type="ARBA" id="ARBA00006739"/>
    </source>
</evidence>
<reference evidence="5 6" key="1">
    <citation type="submission" date="2018-06" db="EMBL/GenBank/DDBJ databases">
        <authorList>
            <consortium name="Pathogen Informatics"/>
            <person name="Doyle S."/>
        </authorList>
    </citation>
    <scope>NUCLEOTIDE SEQUENCE [LARGE SCALE GENOMIC DNA]</scope>
    <source>
        <strain evidence="5 6">NCTC10211</strain>
    </source>
</reference>
<organism evidence="5 6">
    <name type="scientific">Serratia marcescens</name>
    <dbReference type="NCBI Taxonomy" id="615"/>
    <lineage>
        <taxon>Bacteria</taxon>
        <taxon>Pseudomonadati</taxon>
        <taxon>Pseudomonadota</taxon>
        <taxon>Gammaproteobacteria</taxon>
        <taxon>Enterobacterales</taxon>
        <taxon>Yersiniaceae</taxon>
        <taxon>Serratia</taxon>
    </lineage>
</organism>
<dbReference type="InterPro" id="IPR001173">
    <property type="entry name" value="Glyco_trans_2-like"/>
</dbReference>
<dbReference type="GO" id="GO:0016757">
    <property type="term" value="F:glycosyltransferase activity"/>
    <property type="evidence" value="ECO:0007669"/>
    <property type="project" value="UniProtKB-KW"/>
</dbReference>
<dbReference type="RefSeq" id="WP_033640861.1">
    <property type="nucleotide sequence ID" value="NZ_CAMIQS010000002.1"/>
</dbReference>
<evidence type="ECO:0000313" key="5">
    <source>
        <dbReference type="EMBL" id="SUI76441.1"/>
    </source>
</evidence>
<dbReference type="Pfam" id="PF00535">
    <property type="entry name" value="Glycos_transf_2"/>
    <property type="match status" value="1"/>
</dbReference>
<keyword evidence="2" id="KW-0328">Glycosyltransferase</keyword>
<dbReference type="EMBL" id="UGYK01000002">
    <property type="protein sequence ID" value="SUI76441.1"/>
    <property type="molecule type" value="Genomic_DNA"/>
</dbReference>
<dbReference type="Gene3D" id="3.90.550.10">
    <property type="entry name" value="Spore Coat Polysaccharide Biosynthesis Protein SpsA, Chain A"/>
    <property type="match status" value="1"/>
</dbReference>
<evidence type="ECO:0000313" key="6">
    <source>
        <dbReference type="Proteomes" id="UP000254765"/>
    </source>
</evidence>
<feature type="domain" description="Glycosyltransferase 2-like" evidence="4">
    <location>
        <begin position="4"/>
        <end position="123"/>
    </location>
</feature>
<dbReference type="AlphaFoldDB" id="A0A380AAI3"/>
<keyword evidence="3 5" id="KW-0808">Transferase</keyword>
<evidence type="ECO:0000259" key="4">
    <source>
        <dbReference type="Pfam" id="PF00535"/>
    </source>
</evidence>
<protein>
    <submittedName>
        <fullName evidence="5">N-glycosyltransferase</fullName>
    </submittedName>
</protein>
<accession>A0A380AAI3</accession>
<dbReference type="Proteomes" id="UP000254765">
    <property type="component" value="Unassembled WGS sequence"/>
</dbReference>
<gene>
    <name evidence="5" type="ORF">NCTC10211_04887</name>
</gene>
<name>A0A380AAI3_SERMA</name>
<proteinExistence type="inferred from homology"/>
<sequence length="299" mass="34287">MKSSALIVTFNRLEKLKQCWATTSALPFEEIIIVDNASTDETQPWLNSIEDSRLHVIRATQNDGGAGGFRLGAEYIASKIDTDWVFMFDDDAYPDSALLTRFCDLAQRFDYAAYCSRVLDKQGALCKMNVPFSKMPTSLLQTLDYITEPGRYTPAEHKPADVVTLSFVGAIIRKDVLAANIEYIWPELFIYYDDLYFSYRLSQQGYRFRYSPELMFLHDVPASQGGITPPWKVYYLVRNLLLSRMLFEKHERPYSLGAIVLRIAKYLLSFTSQGRKGEYIKYVVRGIVDGISRKNGKQH</sequence>
<dbReference type="SUPFAM" id="SSF53448">
    <property type="entry name" value="Nucleotide-diphospho-sugar transferases"/>
    <property type="match status" value="1"/>
</dbReference>
<comment type="similarity">
    <text evidence="1">Belongs to the glycosyltransferase 2 family.</text>
</comment>
<dbReference type="PANTHER" id="PTHR43179">
    <property type="entry name" value="RHAMNOSYLTRANSFERASE WBBL"/>
    <property type="match status" value="1"/>
</dbReference>
<evidence type="ECO:0000256" key="2">
    <source>
        <dbReference type="ARBA" id="ARBA00022676"/>
    </source>
</evidence>
<dbReference type="InterPro" id="IPR029044">
    <property type="entry name" value="Nucleotide-diphossugar_trans"/>
</dbReference>
<dbReference type="PANTHER" id="PTHR43179:SF12">
    <property type="entry name" value="GALACTOFURANOSYLTRANSFERASE GLFT2"/>
    <property type="match status" value="1"/>
</dbReference>
<evidence type="ECO:0000256" key="3">
    <source>
        <dbReference type="ARBA" id="ARBA00022679"/>
    </source>
</evidence>